<feature type="active site" description="Charge relay system" evidence="6 7">
    <location>
        <position position="543"/>
    </location>
</feature>
<evidence type="ECO:0000256" key="3">
    <source>
        <dbReference type="ARBA" id="ARBA00022729"/>
    </source>
</evidence>
<evidence type="ECO:0000256" key="1">
    <source>
        <dbReference type="ARBA" id="ARBA00011073"/>
    </source>
</evidence>
<dbReference type="OrthoDB" id="10256524at2759"/>
<feature type="chain" id="PRO_5008101506" evidence="9">
    <location>
        <begin position="20"/>
        <end position="889"/>
    </location>
</feature>
<dbReference type="CDD" id="cd07489">
    <property type="entry name" value="Peptidases_S8_5"/>
    <property type="match status" value="1"/>
</dbReference>
<evidence type="ECO:0000256" key="8">
    <source>
        <dbReference type="RuleBase" id="RU003355"/>
    </source>
</evidence>
<keyword evidence="13" id="KW-1185">Reference proteome</keyword>
<evidence type="ECO:0000256" key="5">
    <source>
        <dbReference type="ARBA" id="ARBA00022825"/>
    </source>
</evidence>
<feature type="domain" description="Peptidase S8/S53" evidence="10">
    <location>
        <begin position="165"/>
        <end position="356"/>
    </location>
</feature>
<evidence type="ECO:0000313" key="12">
    <source>
        <dbReference type="EMBL" id="OAQ62482.1"/>
    </source>
</evidence>
<comment type="similarity">
    <text evidence="1 7 8">Belongs to the peptidase S8 family.</text>
</comment>
<dbReference type="InterPro" id="IPR000209">
    <property type="entry name" value="Peptidase_S8/S53_dom"/>
</dbReference>
<protein>
    <submittedName>
        <fullName evidence="12">Subtilisin</fullName>
    </submittedName>
</protein>
<dbReference type="PROSITE" id="PS00136">
    <property type="entry name" value="SUBTILASE_ASP"/>
    <property type="match status" value="1"/>
</dbReference>
<dbReference type="GeneID" id="28849844"/>
<dbReference type="InterPro" id="IPR022398">
    <property type="entry name" value="Peptidase_S8_His-AS"/>
</dbReference>
<dbReference type="Pfam" id="PF00082">
    <property type="entry name" value="Peptidase_S8"/>
    <property type="match status" value="2"/>
</dbReference>
<dbReference type="InterPro" id="IPR010435">
    <property type="entry name" value="C5a/SBT2-like_Fn3"/>
</dbReference>
<comment type="caution">
    <text evidence="12">The sequence shown here is derived from an EMBL/GenBank/DDBJ whole genome shotgun (WGS) entry which is preliminary data.</text>
</comment>
<dbReference type="PANTHER" id="PTHR43806">
    <property type="entry name" value="PEPTIDASE S8"/>
    <property type="match status" value="1"/>
</dbReference>
<feature type="domain" description="Peptidase S8/S53" evidence="10">
    <location>
        <begin position="428"/>
        <end position="578"/>
    </location>
</feature>
<sequence length="889" mass="95061">MVRTSLVVSLVAVATSALAADVHGKNIVKTFVPGAYIFELEDGHDPDIVERSVGKHGTTRMKLDYDLFKGVSVQLHDIDKAHETAAKLADIPAVKAVFPVQLVAVPKPNVEWVARHTTDEKKGLLSSRAAQTVYANQKFYANKTDAYSPHIMTQIDKLHAKGITGKGVKIAVVDTGIDYKHPALGGCFGQGCLVSFGTDLVGDDYTGENTPHPDPDPMDCAGHGSHVAGIIAAQPNIYGFTGAAPGASLGAYRVFGCEGTAGTDVLIAAFNQAYQDGATVITSSVGGQGGWPEDPWCEVVSRIVEKGVPCTMSAGNSGIAGLFDIGSASSGRGVMAIASFDNVQTPAFFSDAKYQVDNGTNTPFRYAPFVNVTWDSFTLPAWSSSLDPEDCDSFPANTTDLSKYIVLVSITCGLPVQFLHAIDKGAKNFVVYGDSHGVENIAIPEDVSSAINSASVIDAETGATFINALKNGKKLILEMARPKTHLDVVNINNTATGGAVSLFSTWGPNWEMDTKPQFGAPGGHILSTIPRAMGSYGVWSGTSMSCPQVAGIIALIHEVRGTYDPGLIQNLLSTNAKPQLFNDGNKFYDFLAPVPQQGAGLIQAYDAAYATTLLSPSSLSFNDTDHLTKALEFNLTNSNAKKITYKFTNVPAIAMYFWNFKDSFPNFSDEPVLANATIKFSETSVTLNGGESCVISVSATPPKGLDADRLALWSGYIAINGTDGTSLSLPYQGLAGSLRDQTTITRARLFNSTGNELAPNSTLLLPRQGGASDGDTFPMLGWFLPWGSRKILAHIIPLSTLPPNNLTTEYRGVKTIGQPSGFPALWQSRGLNGFDFTGRLDSGYYAPPGRYKVIFRALRIFGNETKEEDWDVVTTPAFFIKYQDTGYDT</sequence>
<evidence type="ECO:0000259" key="11">
    <source>
        <dbReference type="Pfam" id="PF06280"/>
    </source>
</evidence>
<evidence type="ECO:0000313" key="13">
    <source>
        <dbReference type="Proteomes" id="UP000078397"/>
    </source>
</evidence>
<feature type="signal peptide" evidence="9">
    <location>
        <begin position="1"/>
        <end position="19"/>
    </location>
</feature>
<dbReference type="AlphaFoldDB" id="A0A179FAJ8"/>
<proteinExistence type="inferred from homology"/>
<dbReference type="InterPro" id="IPR034187">
    <property type="entry name" value="Peptidases_S8_5"/>
</dbReference>
<evidence type="ECO:0000256" key="2">
    <source>
        <dbReference type="ARBA" id="ARBA00022670"/>
    </source>
</evidence>
<reference evidence="12 13" key="1">
    <citation type="journal article" date="2016" name="PLoS Pathog.">
        <title>Biosynthesis of antibiotic leucinostatins in bio-control fungus Purpureocillium lilacinum and their inhibition on phytophthora revealed by genome mining.</title>
        <authorList>
            <person name="Wang G."/>
            <person name="Liu Z."/>
            <person name="Lin R."/>
            <person name="Li E."/>
            <person name="Mao Z."/>
            <person name="Ling J."/>
            <person name="Yang Y."/>
            <person name="Yin W.B."/>
            <person name="Xie B."/>
        </authorList>
    </citation>
    <scope>NUCLEOTIDE SEQUENCE [LARGE SCALE GENOMIC DNA]</scope>
    <source>
        <strain evidence="12">170</strain>
    </source>
</reference>
<dbReference type="Pfam" id="PF06280">
    <property type="entry name" value="fn3_5"/>
    <property type="match status" value="1"/>
</dbReference>
<dbReference type="GO" id="GO:0006508">
    <property type="term" value="P:proteolysis"/>
    <property type="evidence" value="ECO:0007669"/>
    <property type="project" value="UniProtKB-KW"/>
</dbReference>
<evidence type="ECO:0000256" key="7">
    <source>
        <dbReference type="PROSITE-ProRule" id="PRU01240"/>
    </source>
</evidence>
<feature type="active site" description="Charge relay system" evidence="6 7">
    <location>
        <position position="223"/>
    </location>
</feature>
<dbReference type="PROSITE" id="PS00138">
    <property type="entry name" value="SUBTILASE_SER"/>
    <property type="match status" value="1"/>
</dbReference>
<dbReference type="GO" id="GO:0004252">
    <property type="term" value="F:serine-type endopeptidase activity"/>
    <property type="evidence" value="ECO:0007669"/>
    <property type="project" value="UniProtKB-UniRule"/>
</dbReference>
<dbReference type="KEGG" id="pchm:VFPPC_06894"/>
<feature type="domain" description="C5a peptidase/Subtilisin-like protease SBT2-like Fn3-like" evidence="11">
    <location>
        <begin position="620"/>
        <end position="731"/>
    </location>
</feature>
<dbReference type="InterPro" id="IPR050131">
    <property type="entry name" value="Peptidase_S8_subtilisin-like"/>
</dbReference>
<dbReference type="PRINTS" id="PR00723">
    <property type="entry name" value="SUBTILISIN"/>
</dbReference>
<dbReference type="Proteomes" id="UP000078397">
    <property type="component" value="Unassembled WGS sequence"/>
</dbReference>
<keyword evidence="5 7" id="KW-0720">Serine protease</keyword>
<evidence type="ECO:0000256" key="6">
    <source>
        <dbReference type="PIRSR" id="PIRSR615500-1"/>
    </source>
</evidence>
<dbReference type="PROSITE" id="PS51892">
    <property type="entry name" value="SUBTILASE"/>
    <property type="match status" value="1"/>
</dbReference>
<dbReference type="Gene3D" id="3.40.50.200">
    <property type="entry name" value="Peptidase S8/S53 domain"/>
    <property type="match status" value="2"/>
</dbReference>
<dbReference type="InterPro" id="IPR015500">
    <property type="entry name" value="Peptidase_S8_subtilisin-rel"/>
</dbReference>
<dbReference type="InterPro" id="IPR036852">
    <property type="entry name" value="Peptidase_S8/S53_dom_sf"/>
</dbReference>
<accession>A0A179FAJ8</accession>
<dbReference type="EMBL" id="LSBJ02000007">
    <property type="protein sequence ID" value="OAQ62482.1"/>
    <property type="molecule type" value="Genomic_DNA"/>
</dbReference>
<dbReference type="GO" id="GO:0016020">
    <property type="term" value="C:membrane"/>
    <property type="evidence" value="ECO:0007669"/>
    <property type="project" value="InterPro"/>
</dbReference>
<dbReference type="SUPFAM" id="SSF52743">
    <property type="entry name" value="Subtilisin-like"/>
    <property type="match status" value="1"/>
</dbReference>
<dbReference type="STRING" id="1380566.A0A179FAJ8"/>
<dbReference type="PROSITE" id="PS00137">
    <property type="entry name" value="SUBTILASE_HIS"/>
    <property type="match status" value="1"/>
</dbReference>
<dbReference type="InterPro" id="IPR023827">
    <property type="entry name" value="Peptidase_S8_Asp-AS"/>
</dbReference>
<keyword evidence="4 7" id="KW-0378">Hydrolase</keyword>
<feature type="active site" description="Charge relay system" evidence="6 7">
    <location>
        <position position="174"/>
    </location>
</feature>
<evidence type="ECO:0000259" key="10">
    <source>
        <dbReference type="Pfam" id="PF00082"/>
    </source>
</evidence>
<evidence type="ECO:0000256" key="9">
    <source>
        <dbReference type="SAM" id="SignalP"/>
    </source>
</evidence>
<name>A0A179FAJ8_METCM</name>
<evidence type="ECO:0000256" key="4">
    <source>
        <dbReference type="ARBA" id="ARBA00022801"/>
    </source>
</evidence>
<organism evidence="12 13">
    <name type="scientific">Pochonia chlamydosporia 170</name>
    <dbReference type="NCBI Taxonomy" id="1380566"/>
    <lineage>
        <taxon>Eukaryota</taxon>
        <taxon>Fungi</taxon>
        <taxon>Dikarya</taxon>
        <taxon>Ascomycota</taxon>
        <taxon>Pezizomycotina</taxon>
        <taxon>Sordariomycetes</taxon>
        <taxon>Hypocreomycetidae</taxon>
        <taxon>Hypocreales</taxon>
        <taxon>Clavicipitaceae</taxon>
        <taxon>Pochonia</taxon>
    </lineage>
</organism>
<gene>
    <name evidence="12" type="ORF">VFPPC_06894</name>
</gene>
<dbReference type="PANTHER" id="PTHR43806:SF66">
    <property type="entry name" value="SERIN ENDOPEPTIDASE"/>
    <property type="match status" value="1"/>
</dbReference>
<keyword evidence="2 7" id="KW-0645">Protease</keyword>
<dbReference type="InterPro" id="IPR023828">
    <property type="entry name" value="Peptidase_S8_Ser-AS"/>
</dbReference>
<dbReference type="RefSeq" id="XP_018140186.1">
    <property type="nucleotide sequence ID" value="XM_018285850.1"/>
</dbReference>
<keyword evidence="3 9" id="KW-0732">Signal</keyword>